<sequence>MFATAVIPFQGQMYDTVYANGKQKQTYDQRMKAPARSAANPGIKVEGYPPPKPHTSCWPGPLVKSKAEEGEKERRQTMSVGFTLPILDWQPITLSPADAAALTA</sequence>
<protein>
    <submittedName>
        <fullName evidence="2">Uncharacterized protein</fullName>
    </submittedName>
</protein>
<feature type="region of interest" description="Disordered" evidence="1">
    <location>
        <begin position="25"/>
        <end position="76"/>
    </location>
</feature>
<comment type="caution">
    <text evidence="2">The sequence shown here is derived from an EMBL/GenBank/DDBJ whole genome shotgun (WGS) entry which is preliminary data.</text>
</comment>
<gene>
    <name evidence="2" type="ORF">DdX_14079</name>
</gene>
<keyword evidence="3" id="KW-1185">Reference proteome</keyword>
<dbReference type="EMBL" id="JAKKPZ010000064">
    <property type="protein sequence ID" value="KAI1704723.1"/>
    <property type="molecule type" value="Genomic_DNA"/>
</dbReference>
<organism evidence="2 3">
    <name type="scientific">Ditylenchus destructor</name>
    <dbReference type="NCBI Taxonomy" id="166010"/>
    <lineage>
        <taxon>Eukaryota</taxon>
        <taxon>Metazoa</taxon>
        <taxon>Ecdysozoa</taxon>
        <taxon>Nematoda</taxon>
        <taxon>Chromadorea</taxon>
        <taxon>Rhabditida</taxon>
        <taxon>Tylenchina</taxon>
        <taxon>Tylenchomorpha</taxon>
        <taxon>Sphaerularioidea</taxon>
        <taxon>Anguinidae</taxon>
        <taxon>Anguininae</taxon>
        <taxon>Ditylenchus</taxon>
    </lineage>
</organism>
<evidence type="ECO:0000313" key="3">
    <source>
        <dbReference type="Proteomes" id="UP001201812"/>
    </source>
</evidence>
<evidence type="ECO:0000256" key="1">
    <source>
        <dbReference type="SAM" id="MobiDB-lite"/>
    </source>
</evidence>
<accession>A0AAD4MUZ0</accession>
<dbReference type="Proteomes" id="UP001201812">
    <property type="component" value="Unassembled WGS sequence"/>
</dbReference>
<name>A0AAD4MUZ0_9BILA</name>
<evidence type="ECO:0000313" key="2">
    <source>
        <dbReference type="EMBL" id="KAI1704723.1"/>
    </source>
</evidence>
<dbReference type="AlphaFoldDB" id="A0AAD4MUZ0"/>
<feature type="compositionally biased region" description="Basic and acidic residues" evidence="1">
    <location>
        <begin position="65"/>
        <end position="76"/>
    </location>
</feature>
<proteinExistence type="predicted"/>
<reference evidence="2" key="1">
    <citation type="submission" date="2022-01" db="EMBL/GenBank/DDBJ databases">
        <title>Genome Sequence Resource for Two Populations of Ditylenchus destructor, the Migratory Endoparasitic Phytonematode.</title>
        <authorList>
            <person name="Zhang H."/>
            <person name="Lin R."/>
            <person name="Xie B."/>
        </authorList>
    </citation>
    <scope>NUCLEOTIDE SEQUENCE</scope>
    <source>
        <strain evidence="2">BazhouSP</strain>
    </source>
</reference>